<feature type="transmembrane region" description="Helical" evidence="1">
    <location>
        <begin position="86"/>
        <end position="108"/>
    </location>
</feature>
<feature type="transmembrane region" description="Helical" evidence="1">
    <location>
        <begin position="12"/>
        <end position="39"/>
    </location>
</feature>
<dbReference type="EMBL" id="JBFBMH010000050">
    <property type="protein sequence ID" value="MEW1976747.1"/>
    <property type="molecule type" value="Genomic_DNA"/>
</dbReference>
<evidence type="ECO:0000313" key="3">
    <source>
        <dbReference type="Proteomes" id="UP001553715"/>
    </source>
</evidence>
<name>A0ABV3LMX2_9MICO</name>
<proteinExistence type="predicted"/>
<keyword evidence="1" id="KW-1133">Transmembrane helix</keyword>
<sequence>MNPARRSSLRAYVSTLAIGAAVGVVVSIAWRCFLVSALIASSDRAGNWESLYWVGVIDATRIALIAAACVAVATLPLALSLRKHRVLAVALSFLAPLIGLPLLGVNAFDTTTYVFMFNAPWLSGLLAGGVSLVIAAIAMLLVVPKATAEPVVDRQADKIVDDLFGHQS</sequence>
<keyword evidence="3" id="KW-1185">Reference proteome</keyword>
<organism evidence="2 3">
    <name type="scientific">Microbacterium profundi</name>
    <dbReference type="NCBI Taxonomy" id="450380"/>
    <lineage>
        <taxon>Bacteria</taxon>
        <taxon>Bacillati</taxon>
        <taxon>Actinomycetota</taxon>
        <taxon>Actinomycetes</taxon>
        <taxon>Micrococcales</taxon>
        <taxon>Microbacteriaceae</taxon>
        <taxon>Microbacterium</taxon>
    </lineage>
</organism>
<evidence type="ECO:0000256" key="1">
    <source>
        <dbReference type="SAM" id="Phobius"/>
    </source>
</evidence>
<evidence type="ECO:0000313" key="2">
    <source>
        <dbReference type="EMBL" id="MEW1976747.1"/>
    </source>
</evidence>
<keyword evidence="1" id="KW-0812">Transmembrane</keyword>
<keyword evidence="1" id="KW-0472">Membrane</keyword>
<feature type="transmembrane region" description="Helical" evidence="1">
    <location>
        <begin position="120"/>
        <end position="143"/>
    </location>
</feature>
<feature type="transmembrane region" description="Helical" evidence="1">
    <location>
        <begin position="59"/>
        <end position="79"/>
    </location>
</feature>
<protein>
    <submittedName>
        <fullName evidence="2">Uncharacterized protein</fullName>
    </submittedName>
</protein>
<dbReference type="Proteomes" id="UP001553715">
    <property type="component" value="Unassembled WGS sequence"/>
</dbReference>
<reference evidence="2 3" key="1">
    <citation type="submission" date="2024-06" db="EMBL/GenBank/DDBJ databases">
        <title>The Natural Products Discovery Center: Release of the First 8490 Sequenced Strains for Exploring Actinobacteria Biosynthetic Diversity.</title>
        <authorList>
            <person name="Kalkreuter E."/>
            <person name="Kautsar S.A."/>
            <person name="Yang D."/>
            <person name="Bader C.D."/>
            <person name="Teijaro C.N."/>
            <person name="Fluegel L."/>
            <person name="Davis C.M."/>
            <person name="Simpson J.R."/>
            <person name="Lauterbach L."/>
            <person name="Steele A.D."/>
            <person name="Gui C."/>
            <person name="Meng S."/>
            <person name="Li G."/>
            <person name="Viehrig K."/>
            <person name="Ye F."/>
            <person name="Su P."/>
            <person name="Kiefer A.F."/>
            <person name="Nichols A."/>
            <person name="Cepeda A.J."/>
            <person name="Yan W."/>
            <person name="Fan B."/>
            <person name="Jiang Y."/>
            <person name="Adhikari A."/>
            <person name="Zheng C.-J."/>
            <person name="Schuster L."/>
            <person name="Cowan T.M."/>
            <person name="Smanski M.J."/>
            <person name="Chevrette M.G."/>
            <person name="De Carvalho L.P.S."/>
            <person name="Shen B."/>
        </authorList>
    </citation>
    <scope>NUCLEOTIDE SEQUENCE [LARGE SCALE GENOMIC DNA]</scope>
    <source>
        <strain evidence="2 3">NPDC077434</strain>
    </source>
</reference>
<comment type="caution">
    <text evidence="2">The sequence shown here is derived from an EMBL/GenBank/DDBJ whole genome shotgun (WGS) entry which is preliminary data.</text>
</comment>
<dbReference type="RefSeq" id="WP_234001902.1">
    <property type="nucleotide sequence ID" value="NZ_JAJVKR010000036.1"/>
</dbReference>
<gene>
    <name evidence="2" type="ORF">AB0301_16985</name>
</gene>
<accession>A0ABV3LMX2</accession>